<reference evidence="1" key="1">
    <citation type="submission" date="2018-07" db="EMBL/GenBank/DDBJ databases">
        <authorList>
            <person name="Quirk P.G."/>
            <person name="Krulwich T.A."/>
        </authorList>
    </citation>
    <scope>NUCLEOTIDE SEQUENCE</scope>
</reference>
<proteinExistence type="predicted"/>
<dbReference type="NCBIfam" id="NF047746">
    <property type="entry name" value="SocB_toxin"/>
    <property type="match status" value="1"/>
</dbReference>
<name>A0A380TD74_9ZZZZ</name>
<sequence length="241" mass="27640">MTIPPLPDIDLARIAPQSKERKRKSLEQIRGGRPPFSYKPLRSCYDDIFNIQPDLDFGPASPTPWTTIERELNKRSTNIRELESNRLVARGLYDFATSGAVIGRKHEFFPLAMGVGWKVTLWQPMILAINHQPHAIFIDPRRTHGLTREGRRFAFSMMHERIRAADEDFAEIGLAIIRFDDPDGDRRAVRVYTDTDVGVDLYPIDELDRMVTSTFEIWREVCGQRERETRSKATGTGLLGI</sequence>
<dbReference type="Pfam" id="PF26318">
    <property type="entry name" value="SocB"/>
    <property type="match status" value="1"/>
</dbReference>
<protein>
    <submittedName>
        <fullName evidence="1">Uncharacterized protein</fullName>
    </submittedName>
</protein>
<accession>A0A380TD74</accession>
<gene>
    <name evidence="1" type="ORF">DF3PB_2280006</name>
</gene>
<dbReference type="EMBL" id="UIDG01000144">
    <property type="protein sequence ID" value="SUS05980.1"/>
    <property type="molecule type" value="Genomic_DNA"/>
</dbReference>
<dbReference type="AlphaFoldDB" id="A0A380TD74"/>
<dbReference type="InterPro" id="IPR059063">
    <property type="entry name" value="SocB"/>
</dbReference>
<organism evidence="1">
    <name type="scientific">metagenome</name>
    <dbReference type="NCBI Taxonomy" id="256318"/>
    <lineage>
        <taxon>unclassified sequences</taxon>
        <taxon>metagenomes</taxon>
    </lineage>
</organism>
<evidence type="ECO:0000313" key="1">
    <source>
        <dbReference type="EMBL" id="SUS05980.1"/>
    </source>
</evidence>